<evidence type="ECO:0000313" key="1">
    <source>
        <dbReference type="EMBL" id="KAK4311021.1"/>
    </source>
</evidence>
<dbReference type="EMBL" id="JAWZYT010001566">
    <property type="protein sequence ID" value="KAK4311021.1"/>
    <property type="molecule type" value="Genomic_DNA"/>
</dbReference>
<evidence type="ECO:0000313" key="2">
    <source>
        <dbReference type="Proteomes" id="UP001292094"/>
    </source>
</evidence>
<dbReference type="Proteomes" id="UP001292094">
    <property type="component" value="Unassembled WGS sequence"/>
</dbReference>
<name>A0AAE1PNC9_9EUCA</name>
<accession>A0AAE1PNC9</accession>
<gene>
    <name evidence="1" type="ORF">Pmani_017460</name>
</gene>
<organism evidence="1 2">
    <name type="scientific">Petrolisthes manimaculis</name>
    <dbReference type="NCBI Taxonomy" id="1843537"/>
    <lineage>
        <taxon>Eukaryota</taxon>
        <taxon>Metazoa</taxon>
        <taxon>Ecdysozoa</taxon>
        <taxon>Arthropoda</taxon>
        <taxon>Crustacea</taxon>
        <taxon>Multicrustacea</taxon>
        <taxon>Malacostraca</taxon>
        <taxon>Eumalacostraca</taxon>
        <taxon>Eucarida</taxon>
        <taxon>Decapoda</taxon>
        <taxon>Pleocyemata</taxon>
        <taxon>Anomura</taxon>
        <taxon>Galatheoidea</taxon>
        <taxon>Porcellanidae</taxon>
        <taxon>Petrolisthes</taxon>
    </lineage>
</organism>
<proteinExistence type="predicted"/>
<comment type="caution">
    <text evidence="1">The sequence shown here is derived from an EMBL/GenBank/DDBJ whole genome shotgun (WGS) entry which is preliminary data.</text>
</comment>
<reference evidence="1" key="1">
    <citation type="submission" date="2023-11" db="EMBL/GenBank/DDBJ databases">
        <title>Genome assemblies of two species of porcelain crab, Petrolisthes cinctipes and Petrolisthes manimaculis (Anomura: Porcellanidae).</title>
        <authorList>
            <person name="Angst P."/>
        </authorList>
    </citation>
    <scope>NUCLEOTIDE SEQUENCE</scope>
    <source>
        <strain evidence="1">PB745_02</strain>
        <tissue evidence="1">Gill</tissue>
    </source>
</reference>
<protein>
    <submittedName>
        <fullName evidence="1">Uncharacterized protein</fullName>
    </submittedName>
</protein>
<keyword evidence="2" id="KW-1185">Reference proteome</keyword>
<dbReference type="AlphaFoldDB" id="A0AAE1PNC9"/>
<sequence>MSGPVGTLRAWLPPRLFPRSTTNDEPFETKRRCFGSTVGPILCLGKKTLGGLCGRPPGREVWPALTLVSHHYLAILSTSDDGGDPGVLLPPSCPPSPTVFRAGSQTESKAVEYNTRTLDLDSHLIPILA</sequence>